<dbReference type="GO" id="GO:0005525">
    <property type="term" value="F:GTP binding"/>
    <property type="evidence" value="ECO:0007669"/>
    <property type="project" value="UniProtKB-KW"/>
</dbReference>
<dbReference type="GO" id="GO:0016020">
    <property type="term" value="C:membrane"/>
    <property type="evidence" value="ECO:0007669"/>
    <property type="project" value="UniProtKB-SubCell"/>
</dbReference>
<comment type="caution">
    <text evidence="5">The sequence shown here is derived from an EMBL/GenBank/DDBJ whole genome shotgun (WGS) entry which is preliminary data.</text>
</comment>
<dbReference type="PROSITE" id="PS51419">
    <property type="entry name" value="RAB"/>
    <property type="match status" value="1"/>
</dbReference>
<organism evidence="5 6">
    <name type="scientific">Elysia crispata</name>
    <name type="common">lettuce slug</name>
    <dbReference type="NCBI Taxonomy" id="231223"/>
    <lineage>
        <taxon>Eukaryota</taxon>
        <taxon>Metazoa</taxon>
        <taxon>Spiralia</taxon>
        <taxon>Lophotrochozoa</taxon>
        <taxon>Mollusca</taxon>
        <taxon>Gastropoda</taxon>
        <taxon>Heterobranchia</taxon>
        <taxon>Euthyneura</taxon>
        <taxon>Panpulmonata</taxon>
        <taxon>Sacoglossa</taxon>
        <taxon>Placobranchoidea</taxon>
        <taxon>Plakobranchidae</taxon>
        <taxon>Elysia</taxon>
    </lineage>
</organism>
<dbReference type="AlphaFoldDB" id="A0AAE0Z8Q3"/>
<accession>A0AAE0Z8Q3</accession>
<comment type="subcellular location">
    <subcellularLocation>
        <location evidence="1">Membrane</location>
    </subcellularLocation>
</comment>
<protein>
    <submittedName>
        <fullName evidence="5">Uncharacterized protein</fullName>
    </submittedName>
</protein>
<dbReference type="InterPro" id="IPR001806">
    <property type="entry name" value="Small_GTPase"/>
</dbReference>
<keyword evidence="3" id="KW-0342">GTP-binding</keyword>
<dbReference type="PROSITE" id="PS51421">
    <property type="entry name" value="RAS"/>
    <property type="match status" value="1"/>
</dbReference>
<evidence type="ECO:0000256" key="2">
    <source>
        <dbReference type="ARBA" id="ARBA00022741"/>
    </source>
</evidence>
<dbReference type="InterPro" id="IPR005225">
    <property type="entry name" value="Small_GTP-bd"/>
</dbReference>
<keyword evidence="6" id="KW-1185">Reference proteome</keyword>
<dbReference type="GO" id="GO:0003924">
    <property type="term" value="F:GTPase activity"/>
    <property type="evidence" value="ECO:0007669"/>
    <property type="project" value="InterPro"/>
</dbReference>
<keyword evidence="4" id="KW-0472">Membrane</keyword>
<dbReference type="NCBIfam" id="TIGR00231">
    <property type="entry name" value="small_GTP"/>
    <property type="match status" value="1"/>
</dbReference>
<dbReference type="CDD" id="cd00157">
    <property type="entry name" value="Rho"/>
    <property type="match status" value="1"/>
</dbReference>
<dbReference type="PROSITE" id="PS51420">
    <property type="entry name" value="RHO"/>
    <property type="match status" value="1"/>
</dbReference>
<dbReference type="SMART" id="SM00173">
    <property type="entry name" value="RAS"/>
    <property type="match status" value="1"/>
</dbReference>
<evidence type="ECO:0000256" key="4">
    <source>
        <dbReference type="ARBA" id="ARBA00023136"/>
    </source>
</evidence>
<dbReference type="SUPFAM" id="SSF52540">
    <property type="entry name" value="P-loop containing nucleoside triphosphate hydrolases"/>
    <property type="match status" value="1"/>
</dbReference>
<sequence>MAMLQQSRTPSLKCVVVGDGAVGKTSMLLSYATRRFPTAHVPSVFDNHAGSVKMGLRRRHMEILDTGDMTENPKIRQSLYYDADVFVVCFSVISPESLRNVEEVWLPEIRAHAPHTPFILVGLQADLRTYTGILSQLESSGQSPVTKALGKAEAKRLGASSYLETSPLVERDTRKLINSAVRSALRSADAGPPCALL</sequence>
<dbReference type="Pfam" id="PF00071">
    <property type="entry name" value="Ras"/>
    <property type="match status" value="1"/>
</dbReference>
<dbReference type="InterPro" id="IPR027417">
    <property type="entry name" value="P-loop_NTPase"/>
</dbReference>
<evidence type="ECO:0000313" key="6">
    <source>
        <dbReference type="Proteomes" id="UP001283361"/>
    </source>
</evidence>
<dbReference type="GO" id="GO:0007264">
    <property type="term" value="P:small GTPase-mediated signal transduction"/>
    <property type="evidence" value="ECO:0007669"/>
    <property type="project" value="InterPro"/>
</dbReference>
<dbReference type="SMART" id="SM00174">
    <property type="entry name" value="RHO"/>
    <property type="match status" value="1"/>
</dbReference>
<gene>
    <name evidence="5" type="ORF">RRG08_004357</name>
</gene>
<reference evidence="5" key="1">
    <citation type="journal article" date="2023" name="G3 (Bethesda)">
        <title>A reference genome for the long-term kleptoplast-retaining sea slug Elysia crispata morphotype clarki.</title>
        <authorList>
            <person name="Eastman K.E."/>
            <person name="Pendleton A.L."/>
            <person name="Shaikh M.A."/>
            <person name="Suttiyut T."/>
            <person name="Ogas R."/>
            <person name="Tomko P."/>
            <person name="Gavelis G."/>
            <person name="Widhalm J.R."/>
            <person name="Wisecaver J.H."/>
        </authorList>
    </citation>
    <scope>NUCLEOTIDE SEQUENCE</scope>
    <source>
        <strain evidence="5">ECLA1</strain>
    </source>
</reference>
<dbReference type="Proteomes" id="UP001283361">
    <property type="component" value="Unassembled WGS sequence"/>
</dbReference>
<evidence type="ECO:0000256" key="1">
    <source>
        <dbReference type="ARBA" id="ARBA00004370"/>
    </source>
</evidence>
<name>A0AAE0Z8Q3_9GAST</name>
<dbReference type="InterPro" id="IPR003578">
    <property type="entry name" value="Small_GTPase_Rho"/>
</dbReference>
<dbReference type="FunFam" id="3.40.50.300:FF:002060">
    <property type="entry name" value="Rho family GTPase"/>
    <property type="match status" value="1"/>
</dbReference>
<evidence type="ECO:0000256" key="3">
    <source>
        <dbReference type="ARBA" id="ARBA00023134"/>
    </source>
</evidence>
<dbReference type="PRINTS" id="PR00449">
    <property type="entry name" value="RASTRNSFRMNG"/>
</dbReference>
<proteinExistence type="predicted"/>
<dbReference type="SMART" id="SM00175">
    <property type="entry name" value="RAB"/>
    <property type="match status" value="1"/>
</dbReference>
<evidence type="ECO:0000313" key="5">
    <source>
        <dbReference type="EMBL" id="KAK3763992.1"/>
    </source>
</evidence>
<dbReference type="EMBL" id="JAWDGP010004477">
    <property type="protein sequence ID" value="KAK3763992.1"/>
    <property type="molecule type" value="Genomic_DNA"/>
</dbReference>
<dbReference type="Gene3D" id="3.40.50.300">
    <property type="entry name" value="P-loop containing nucleotide triphosphate hydrolases"/>
    <property type="match status" value="1"/>
</dbReference>
<keyword evidence="2" id="KW-0547">Nucleotide-binding</keyword>
<dbReference type="PANTHER" id="PTHR24072">
    <property type="entry name" value="RHO FAMILY GTPASE"/>
    <property type="match status" value="1"/>
</dbReference>